<feature type="transmembrane region" description="Helical" evidence="2">
    <location>
        <begin position="277"/>
        <end position="299"/>
    </location>
</feature>
<organism evidence="3 4">
    <name type="scientific">Dendrothele bispora (strain CBS 962.96)</name>
    <dbReference type="NCBI Taxonomy" id="1314807"/>
    <lineage>
        <taxon>Eukaryota</taxon>
        <taxon>Fungi</taxon>
        <taxon>Dikarya</taxon>
        <taxon>Basidiomycota</taxon>
        <taxon>Agaricomycotina</taxon>
        <taxon>Agaricomycetes</taxon>
        <taxon>Agaricomycetidae</taxon>
        <taxon>Agaricales</taxon>
        <taxon>Agaricales incertae sedis</taxon>
        <taxon>Dendrothele</taxon>
    </lineage>
</organism>
<proteinExistence type="predicted"/>
<gene>
    <name evidence="3" type="ORF">K435DRAFT_960130</name>
</gene>
<evidence type="ECO:0000313" key="4">
    <source>
        <dbReference type="Proteomes" id="UP000297245"/>
    </source>
</evidence>
<name>A0A4S8MUW6_DENBC</name>
<sequence>MQMAARARIVSWDKRFPFDRRCSLTPTPLSLSSSTRGLDSSTALEYVLALRTATDVVRMTTIVCVIYEGKCAYFGPTSEAHQYFIDMGYNRQTTPNFLVAVTNRNGPIPRSLASSPASSPSSQPPAPKIATEYADYFNQSRYAPLNRRDINQYNDEMAGNQKAKDAYQRSARGEHVPMSRKKSAYIVSLGLQVREFSLLLTLRVLADGCVINVDGSYMFQVMIAGAIYLKSSKLTVAYFSRGGILYFALLFSALTTMAEISSLFSQRPILLRRMQRVLYHPIINQGGSFLVDLPIFVLYD</sequence>
<protein>
    <recommendedName>
        <fullName evidence="5">ABC-2 type transporter domain-containing protein</fullName>
    </recommendedName>
</protein>
<keyword evidence="2" id="KW-0472">Membrane</keyword>
<keyword evidence="2" id="KW-0812">Transmembrane</keyword>
<keyword evidence="4" id="KW-1185">Reference proteome</keyword>
<dbReference type="PANTHER" id="PTHR19241">
    <property type="entry name" value="ATP-BINDING CASSETTE TRANSPORTER"/>
    <property type="match status" value="1"/>
</dbReference>
<dbReference type="EMBL" id="ML179040">
    <property type="protein sequence ID" value="THV06862.1"/>
    <property type="molecule type" value="Genomic_DNA"/>
</dbReference>
<keyword evidence="1" id="KW-0813">Transport</keyword>
<evidence type="ECO:0000313" key="3">
    <source>
        <dbReference type="EMBL" id="THV06862.1"/>
    </source>
</evidence>
<dbReference type="AlphaFoldDB" id="A0A4S8MUW6"/>
<keyword evidence="2" id="KW-1133">Transmembrane helix</keyword>
<evidence type="ECO:0008006" key="5">
    <source>
        <dbReference type="Google" id="ProtNLM"/>
    </source>
</evidence>
<evidence type="ECO:0000256" key="2">
    <source>
        <dbReference type="SAM" id="Phobius"/>
    </source>
</evidence>
<feature type="transmembrane region" description="Helical" evidence="2">
    <location>
        <begin position="244"/>
        <end position="265"/>
    </location>
</feature>
<dbReference type="OrthoDB" id="245989at2759"/>
<dbReference type="Proteomes" id="UP000297245">
    <property type="component" value="Unassembled WGS sequence"/>
</dbReference>
<evidence type="ECO:0000256" key="1">
    <source>
        <dbReference type="ARBA" id="ARBA00022448"/>
    </source>
</evidence>
<reference evidence="3 4" key="1">
    <citation type="journal article" date="2019" name="Nat. Ecol. Evol.">
        <title>Megaphylogeny resolves global patterns of mushroom evolution.</title>
        <authorList>
            <person name="Varga T."/>
            <person name="Krizsan K."/>
            <person name="Foldi C."/>
            <person name="Dima B."/>
            <person name="Sanchez-Garcia M."/>
            <person name="Sanchez-Ramirez S."/>
            <person name="Szollosi G.J."/>
            <person name="Szarkandi J.G."/>
            <person name="Papp V."/>
            <person name="Albert L."/>
            <person name="Andreopoulos W."/>
            <person name="Angelini C."/>
            <person name="Antonin V."/>
            <person name="Barry K.W."/>
            <person name="Bougher N.L."/>
            <person name="Buchanan P."/>
            <person name="Buyck B."/>
            <person name="Bense V."/>
            <person name="Catcheside P."/>
            <person name="Chovatia M."/>
            <person name="Cooper J."/>
            <person name="Damon W."/>
            <person name="Desjardin D."/>
            <person name="Finy P."/>
            <person name="Geml J."/>
            <person name="Haridas S."/>
            <person name="Hughes K."/>
            <person name="Justo A."/>
            <person name="Karasinski D."/>
            <person name="Kautmanova I."/>
            <person name="Kiss B."/>
            <person name="Kocsube S."/>
            <person name="Kotiranta H."/>
            <person name="LaButti K.M."/>
            <person name="Lechner B.E."/>
            <person name="Liimatainen K."/>
            <person name="Lipzen A."/>
            <person name="Lukacs Z."/>
            <person name="Mihaltcheva S."/>
            <person name="Morgado L.N."/>
            <person name="Niskanen T."/>
            <person name="Noordeloos M.E."/>
            <person name="Ohm R.A."/>
            <person name="Ortiz-Santana B."/>
            <person name="Ovrebo C."/>
            <person name="Racz N."/>
            <person name="Riley R."/>
            <person name="Savchenko A."/>
            <person name="Shiryaev A."/>
            <person name="Soop K."/>
            <person name="Spirin V."/>
            <person name="Szebenyi C."/>
            <person name="Tomsovsky M."/>
            <person name="Tulloss R.E."/>
            <person name="Uehling J."/>
            <person name="Grigoriev I.V."/>
            <person name="Vagvolgyi C."/>
            <person name="Papp T."/>
            <person name="Martin F.M."/>
            <person name="Miettinen O."/>
            <person name="Hibbett D.S."/>
            <person name="Nagy L.G."/>
        </authorList>
    </citation>
    <scope>NUCLEOTIDE SEQUENCE [LARGE SCALE GENOMIC DNA]</scope>
    <source>
        <strain evidence="3 4">CBS 962.96</strain>
    </source>
</reference>
<accession>A0A4S8MUW6</accession>